<sequence>MANTPPLHIQRAFLQPVVRVNRRLEIYEQDGKTPWRRDLWTSLLVGGSVSVDYERDERRSIDLELDNSYGDLNPEAGGLWYDKVFKLYYGIDIGATERGVRVAIVEQYQADGQAFALKQALSRGGVTEVHYLPSVTTYEQIQEYDVLVSISGTSTQKAAFLTQCYNRGKSVITFTMDQTAASLPLVVGNAGGAPVIDGATRRYAAVAGASDLSVGWDEWSTREFPQSQNLVTWGGQGFEDFPLGFPGAGHSTGTIIQVSEGSSGAPTKVYNTPSAGAFVSSPALFTANVTAGEVYYFETWVRKTTTGVTGRVALVRRTTEAGLANPNYSQIFLNMSDMVQNQWHKMSGLLTIGSGKTLLNPYVQVGSDIPAGDVIQWDEVYVKKVLPQDYYRKVLAPATGAQTIAAINDTQGESVGAIARDDGDRRWVHVVQSNFEEDNFVDPEDYDSFAGFVSRAVQWSSTYDSADTWEMQIGEYLADAISDGGSYSTIRITGRDLTKLAINSKLASSTTFSKSTSIEAIVKALASNAGITKHKIPVTKKVLDKDTTWERGTSRWEIIKEVCNTNNHEVFMDHEGYLVVREYLDPLLSPTSLSLSGGVGGNLISRGARTSDSKLINHIVVVGESSDSNVPPSYAEAINNDPKSPTSIQELGDRVEVITSALVTTVSKAQELANSLLAVSALEEFELSFESTLLPWVEPGEIIDMSKSDSRYWGPDRYLLTSLTLPLDLSPMSGNGKRIEKVGVNDEPETAE</sequence>
<evidence type="ECO:0000313" key="1">
    <source>
        <dbReference type="EMBL" id="AMS03421.1"/>
    </source>
</evidence>
<proteinExistence type="predicted"/>
<keyword evidence="2" id="KW-1185">Reference proteome</keyword>
<dbReference type="EMBL" id="KU963258">
    <property type="protein sequence ID" value="AMS03421.1"/>
    <property type="molecule type" value="Genomic_DNA"/>
</dbReference>
<name>A0A142KBD8_9CAUD</name>
<accession>A0A142KBD8</accession>
<evidence type="ECO:0000313" key="2">
    <source>
        <dbReference type="Proteomes" id="UP000223856"/>
    </source>
</evidence>
<protein>
    <submittedName>
        <fullName evidence="1">Minor tail protein</fullName>
    </submittedName>
</protein>
<dbReference type="Proteomes" id="UP000223856">
    <property type="component" value="Segment"/>
</dbReference>
<dbReference type="RefSeq" id="YP_009603302.1">
    <property type="nucleotide sequence ID" value="NC_041950.1"/>
</dbReference>
<organism evidence="1 2">
    <name type="scientific">Gordonia phage Katyusha</name>
    <dbReference type="NCBI Taxonomy" id="1821555"/>
    <lineage>
        <taxon>Viruses</taxon>
        <taxon>Duplodnaviria</taxon>
        <taxon>Heunggongvirae</taxon>
        <taxon>Uroviricota</taxon>
        <taxon>Caudoviricetes</taxon>
        <taxon>Demosthenesvirus</taxon>
        <taxon>Demosthenesvirus katyusha</taxon>
    </lineage>
</organism>
<dbReference type="Gene3D" id="2.60.120.260">
    <property type="entry name" value="Galactose-binding domain-like"/>
    <property type="match status" value="1"/>
</dbReference>
<reference evidence="1 2" key="1">
    <citation type="submission" date="2016-03" db="EMBL/GenBank/DDBJ databases">
        <authorList>
            <person name="Green D.E."/>
            <person name="Kennedy B.V."/>
            <person name="Kocak B.Z."/>
            <person name="Moretti M.L."/>
            <person name="Onelangsy F.L."/>
            <person name="Mezghani N.A."/>
            <person name="Thompson P.K."/>
            <person name="Ulbrich M.C."/>
            <person name="Furbee E.C."/>
            <person name="Grubb S.R."/>
            <person name="Warner M.H."/>
            <person name="Montgomery M.T."/>
            <person name="Garlena R.A."/>
            <person name="Russell D.A."/>
            <person name="Pope W.H."/>
            <person name="Jacobs-Sera D."/>
            <person name="Hendrix R.W."/>
            <person name="Hatfull G.F."/>
        </authorList>
    </citation>
    <scope>NUCLEOTIDE SEQUENCE [LARGE SCALE GENOMIC DNA]</scope>
</reference>
<gene>
    <name evidence="1" type="primary">28</name>
    <name evidence="1" type="ORF">SEA_KATYUSHA_28</name>
</gene>
<dbReference type="SUPFAM" id="SSF69279">
    <property type="entry name" value="Phage tail proteins"/>
    <property type="match status" value="1"/>
</dbReference>
<dbReference type="GeneID" id="40079182"/>
<dbReference type="KEGG" id="vg:40079182"/>